<sequence length="297" mass="30036">MAEGGRGTTRRAVVAGVLGLTGAAFLGGCSVRLERDAPDIPGLKTPDPPPDQPVLLATLADLRRLHTAAEATPGEGARLAAMHQAQADRLAAVVAGLGITAPTTTSPATPVLGSAEVAFAPGARVADIARASTTYVPMLAAVLASRGAAGQSLGQAPVWPAARMPSALAVSLLAAVRPAVYGFEMIAARTPSKERKPVRATLKQLYAARSSLEAAAGAAAPPAQLTYQLPFAITDASSRSRLAQELLTAMVTTAAGQAAGVRGRPADLSGLLDVWSTAIALSWTWGVAPTAFPGLTA</sequence>
<dbReference type="InterPro" id="IPR012347">
    <property type="entry name" value="Ferritin-like"/>
</dbReference>
<dbReference type="Proteomes" id="UP000066480">
    <property type="component" value="Chromosome"/>
</dbReference>
<feature type="transmembrane region" description="Helical" evidence="1">
    <location>
        <begin position="12"/>
        <end position="33"/>
    </location>
</feature>
<name>A0A0K1JIR2_9MICO</name>
<protein>
    <recommendedName>
        <fullName evidence="2">DUF4439 domain-containing protein</fullName>
    </recommendedName>
</protein>
<gene>
    <name evidence="3" type="ORF">VV02_12345</name>
</gene>
<dbReference type="AlphaFoldDB" id="A0A0K1JIR2"/>
<keyword evidence="1" id="KW-0472">Membrane</keyword>
<dbReference type="SUPFAM" id="SSF47240">
    <property type="entry name" value="Ferritin-like"/>
    <property type="match status" value="1"/>
</dbReference>
<dbReference type="InterPro" id="IPR009078">
    <property type="entry name" value="Ferritin-like_SF"/>
</dbReference>
<dbReference type="PROSITE" id="PS51257">
    <property type="entry name" value="PROKAR_LIPOPROTEIN"/>
    <property type="match status" value="1"/>
</dbReference>
<feature type="domain" description="DUF4439" evidence="2">
    <location>
        <begin position="173"/>
        <end position="296"/>
    </location>
</feature>
<dbReference type="EMBL" id="CP011112">
    <property type="protein sequence ID" value="AKU16473.1"/>
    <property type="molecule type" value="Genomic_DNA"/>
</dbReference>
<keyword evidence="1" id="KW-0812">Transmembrane</keyword>
<evidence type="ECO:0000313" key="4">
    <source>
        <dbReference type="Proteomes" id="UP000066480"/>
    </source>
</evidence>
<keyword evidence="1" id="KW-1133">Transmembrane helix</keyword>
<reference evidence="3 4" key="1">
    <citation type="submission" date="2015-03" db="EMBL/GenBank/DDBJ databases">
        <title>Luteipulveratus halotolerans sp. nov., a novel actinobacterium (Dermacoccaceae) from Sarawak, Malaysia.</title>
        <authorList>
            <person name="Juboi H."/>
            <person name="Basik A."/>
            <person name="Shamsul S.S."/>
            <person name="Arnold P."/>
            <person name="Schmitt E.K."/>
            <person name="Sanglier J.-J."/>
            <person name="Yeo T."/>
        </authorList>
    </citation>
    <scope>NUCLEOTIDE SEQUENCE [LARGE SCALE GENOMIC DNA]</scope>
    <source>
        <strain evidence="3 4">MN07-A0370</strain>
    </source>
</reference>
<organism evidence="3 4">
    <name type="scientific">Luteipulveratus mongoliensis</name>
    <dbReference type="NCBI Taxonomy" id="571913"/>
    <lineage>
        <taxon>Bacteria</taxon>
        <taxon>Bacillati</taxon>
        <taxon>Actinomycetota</taxon>
        <taxon>Actinomycetes</taxon>
        <taxon>Micrococcales</taxon>
        <taxon>Dermacoccaceae</taxon>
        <taxon>Luteipulveratus</taxon>
    </lineage>
</organism>
<proteinExistence type="predicted"/>
<dbReference type="Pfam" id="PF14530">
    <property type="entry name" value="DUF4439"/>
    <property type="match status" value="1"/>
</dbReference>
<keyword evidence="4" id="KW-1185">Reference proteome</keyword>
<accession>A0A0K1JIR2</accession>
<dbReference type="InterPro" id="IPR029447">
    <property type="entry name" value="DUF4439"/>
</dbReference>
<dbReference type="KEGG" id="lmoi:VV02_12345"/>
<evidence type="ECO:0000256" key="1">
    <source>
        <dbReference type="SAM" id="Phobius"/>
    </source>
</evidence>
<dbReference type="STRING" id="571913.VV02_12345"/>
<evidence type="ECO:0000259" key="2">
    <source>
        <dbReference type="Pfam" id="PF14530"/>
    </source>
</evidence>
<dbReference type="RefSeq" id="WP_052591815.1">
    <property type="nucleotide sequence ID" value="NZ_CP011112.1"/>
</dbReference>
<dbReference type="Gene3D" id="1.20.1260.10">
    <property type="match status" value="1"/>
</dbReference>
<evidence type="ECO:0000313" key="3">
    <source>
        <dbReference type="EMBL" id="AKU16473.1"/>
    </source>
</evidence>